<keyword evidence="2 5" id="KW-0238">DNA-binding</keyword>
<sequence>MEPESNCSQWDPGSGSLVTIKQEEELPDEQPTTVTSVIPEAGDRQEDAESELERRAAVENCFGVGRYGLWGDQEEQGLQQPAPATPMAAEAPEAAAEAAAEAPELPERKQRRYRNVYTQVQVQELEHFFRRIQYPDVFARAELAGRLNLTEARVQVWFQNRRAKWRRQQRAHMLRNMAPFVLGHPMGLFFEGPYNAIPFLEPAWRCVPMMPRPPGPPPMPPPHHRPPAPNGAPPVMPMLHRPPIPPFGLAPVGVAWAPIFNGHFAGPIF</sequence>
<dbReference type="GeneID" id="103351891"/>
<dbReference type="SUPFAM" id="SSF46689">
    <property type="entry name" value="Homeodomain-like"/>
    <property type="match status" value="1"/>
</dbReference>
<dbReference type="GeneTree" id="ENSGT00940000163297"/>
<dbReference type="KEGG" id="ocu:103351891"/>
<dbReference type="SMR" id="U3KN56"/>
<dbReference type="SMART" id="SM00389">
    <property type="entry name" value="HOX"/>
    <property type="match status" value="1"/>
</dbReference>
<evidence type="ECO:0000256" key="4">
    <source>
        <dbReference type="ARBA" id="ARBA00023242"/>
    </source>
</evidence>
<dbReference type="HOGENOM" id="CLU_044595_0_0_1"/>
<feature type="compositionally biased region" description="Polar residues" evidence="7">
    <location>
        <begin position="1"/>
        <end position="19"/>
    </location>
</feature>
<dbReference type="Bgee" id="ENSOCUG00000029369">
    <property type="expression patterns" value="Expressed in testis and 1 other cell type or tissue"/>
</dbReference>
<comment type="subcellular location">
    <subcellularLocation>
        <location evidence="1 5 6">Nucleus</location>
    </subcellularLocation>
</comment>
<feature type="domain" description="Homeobox" evidence="8">
    <location>
        <begin position="108"/>
        <end position="168"/>
    </location>
</feature>
<dbReference type="Ensembl" id="ENSOCUT00000033620.2">
    <property type="protein sequence ID" value="ENSOCUP00000026665.1"/>
    <property type="gene ID" value="ENSOCUG00000029369.2"/>
</dbReference>
<evidence type="ECO:0000313" key="9">
    <source>
        <dbReference type="Ensembl" id="ENSOCUP00000026665.1"/>
    </source>
</evidence>
<feature type="DNA-binding region" description="Homeobox" evidence="5">
    <location>
        <begin position="110"/>
        <end position="169"/>
    </location>
</feature>
<dbReference type="AlphaFoldDB" id="U3KN56"/>
<dbReference type="GO" id="GO:0000981">
    <property type="term" value="F:DNA-binding transcription factor activity, RNA polymerase II-specific"/>
    <property type="evidence" value="ECO:0007669"/>
    <property type="project" value="InterPro"/>
</dbReference>
<dbReference type="PANTHER" id="PTHR24329:SF545">
    <property type="entry name" value="HOMEOBOX PROTEIN ESX1"/>
    <property type="match status" value="1"/>
</dbReference>
<dbReference type="OMA" id="FDEAQYP"/>
<dbReference type="PROSITE" id="PS50071">
    <property type="entry name" value="HOMEOBOX_2"/>
    <property type="match status" value="1"/>
</dbReference>
<name>U3KN56_RABIT</name>
<dbReference type="GO" id="GO:0005634">
    <property type="term" value="C:nucleus"/>
    <property type="evidence" value="ECO:0007669"/>
    <property type="project" value="UniProtKB-SubCell"/>
</dbReference>
<gene>
    <name evidence="9" type="primary">ESX1</name>
</gene>
<feature type="compositionally biased region" description="Low complexity" evidence="7">
    <location>
        <begin position="81"/>
        <end position="103"/>
    </location>
</feature>
<dbReference type="EMBL" id="AAGW02041177">
    <property type="status" value="NOT_ANNOTATED_CDS"/>
    <property type="molecule type" value="Genomic_DNA"/>
</dbReference>
<dbReference type="GO" id="GO:0000977">
    <property type="term" value="F:RNA polymerase II transcription regulatory region sequence-specific DNA binding"/>
    <property type="evidence" value="ECO:0007669"/>
    <property type="project" value="TreeGrafter"/>
</dbReference>
<evidence type="ECO:0000256" key="3">
    <source>
        <dbReference type="ARBA" id="ARBA00023155"/>
    </source>
</evidence>
<feature type="region of interest" description="Disordered" evidence="7">
    <location>
        <begin position="76"/>
        <end position="107"/>
    </location>
</feature>
<dbReference type="Proteomes" id="UP000001811">
    <property type="component" value="Chromosome X"/>
</dbReference>
<accession>U3KN56</accession>
<dbReference type="EMBL" id="AAGW02041176">
    <property type="status" value="NOT_ANNOTATED_CDS"/>
    <property type="molecule type" value="Genomic_DNA"/>
</dbReference>
<dbReference type="CTD" id="80712"/>
<dbReference type="Gene3D" id="1.10.10.60">
    <property type="entry name" value="Homeodomain-like"/>
    <property type="match status" value="1"/>
</dbReference>
<dbReference type="InterPro" id="IPR050649">
    <property type="entry name" value="Paired_Homeobox_TFs"/>
</dbReference>
<dbReference type="InterPro" id="IPR001356">
    <property type="entry name" value="HD"/>
</dbReference>
<dbReference type="CDD" id="cd00086">
    <property type="entry name" value="homeodomain"/>
    <property type="match status" value="1"/>
</dbReference>
<dbReference type="InParanoid" id="U3KN56"/>
<feature type="region of interest" description="Disordered" evidence="7">
    <location>
        <begin position="1"/>
        <end position="53"/>
    </location>
</feature>
<evidence type="ECO:0000256" key="2">
    <source>
        <dbReference type="ARBA" id="ARBA00023125"/>
    </source>
</evidence>
<evidence type="ECO:0000313" key="10">
    <source>
        <dbReference type="Proteomes" id="UP000001811"/>
    </source>
</evidence>
<dbReference type="PANTHER" id="PTHR24329">
    <property type="entry name" value="HOMEOBOX PROTEIN ARISTALESS"/>
    <property type="match status" value="1"/>
</dbReference>
<evidence type="ECO:0000256" key="6">
    <source>
        <dbReference type="RuleBase" id="RU000682"/>
    </source>
</evidence>
<dbReference type="STRING" id="9986.ENSOCUP00000026665"/>
<evidence type="ECO:0000256" key="7">
    <source>
        <dbReference type="SAM" id="MobiDB-lite"/>
    </source>
</evidence>
<evidence type="ECO:0000259" key="8">
    <source>
        <dbReference type="PROSITE" id="PS50071"/>
    </source>
</evidence>
<dbReference type="InterPro" id="IPR017970">
    <property type="entry name" value="Homeobox_CS"/>
</dbReference>
<dbReference type="InterPro" id="IPR009057">
    <property type="entry name" value="Homeodomain-like_sf"/>
</dbReference>
<evidence type="ECO:0000256" key="1">
    <source>
        <dbReference type="ARBA" id="ARBA00004123"/>
    </source>
</evidence>
<dbReference type="FunFam" id="1.10.10.60:FF:000361">
    <property type="entry name" value="ESX homeobox 1"/>
    <property type="match status" value="1"/>
</dbReference>
<dbReference type="OrthoDB" id="6159439at2759"/>
<keyword evidence="10" id="KW-1185">Reference proteome</keyword>
<reference evidence="9" key="2">
    <citation type="submission" date="2025-08" db="UniProtKB">
        <authorList>
            <consortium name="Ensembl"/>
        </authorList>
    </citation>
    <scope>IDENTIFICATION</scope>
    <source>
        <strain evidence="9">Thorbecke</strain>
    </source>
</reference>
<dbReference type="PROSITE" id="PS00027">
    <property type="entry name" value="HOMEOBOX_1"/>
    <property type="match status" value="1"/>
</dbReference>
<feature type="compositionally biased region" description="Basic and acidic residues" evidence="7">
    <location>
        <begin position="41"/>
        <end position="53"/>
    </location>
</feature>
<reference evidence="9 10" key="1">
    <citation type="journal article" date="2011" name="Nature">
        <title>A high-resolution map of human evolutionary constraint using 29 mammals.</title>
        <authorList>
            <person name="Lindblad-Toh K."/>
            <person name="Garber M."/>
            <person name="Zuk O."/>
            <person name="Lin M.F."/>
            <person name="Parker B.J."/>
            <person name="Washietl S."/>
            <person name="Kheradpour P."/>
            <person name="Ernst J."/>
            <person name="Jordan G."/>
            <person name="Mauceli E."/>
            <person name="Ward L.D."/>
            <person name="Lowe C.B."/>
            <person name="Holloway A.K."/>
            <person name="Clamp M."/>
            <person name="Gnerre S."/>
            <person name="Alfoldi J."/>
            <person name="Beal K."/>
            <person name="Chang J."/>
            <person name="Clawson H."/>
            <person name="Cuff J."/>
            <person name="Di Palma F."/>
            <person name="Fitzgerald S."/>
            <person name="Flicek P."/>
            <person name="Guttman M."/>
            <person name="Hubisz M.J."/>
            <person name="Jaffe D.B."/>
            <person name="Jungreis I."/>
            <person name="Kent W.J."/>
            <person name="Kostka D."/>
            <person name="Lara M."/>
            <person name="Martins A.L."/>
            <person name="Massingham T."/>
            <person name="Moltke I."/>
            <person name="Raney B.J."/>
            <person name="Rasmussen M.D."/>
            <person name="Robinson J."/>
            <person name="Stark A."/>
            <person name="Vilella A.J."/>
            <person name="Wen J."/>
            <person name="Xie X."/>
            <person name="Zody M.C."/>
            <person name="Baldwin J."/>
            <person name="Bloom T."/>
            <person name="Chin C.W."/>
            <person name="Heiman D."/>
            <person name="Nicol R."/>
            <person name="Nusbaum C."/>
            <person name="Young S."/>
            <person name="Wilkinson J."/>
            <person name="Worley K.C."/>
            <person name="Kovar C.L."/>
            <person name="Muzny D.M."/>
            <person name="Gibbs R.A."/>
            <person name="Cree A."/>
            <person name="Dihn H.H."/>
            <person name="Fowler G."/>
            <person name="Jhangiani S."/>
            <person name="Joshi V."/>
            <person name="Lee S."/>
            <person name="Lewis L.R."/>
            <person name="Nazareth L.V."/>
            <person name="Okwuonu G."/>
            <person name="Santibanez J."/>
            <person name="Warren W.C."/>
            <person name="Mardis E.R."/>
            <person name="Weinstock G.M."/>
            <person name="Wilson R.K."/>
            <person name="Delehaunty K."/>
            <person name="Dooling D."/>
            <person name="Fronik C."/>
            <person name="Fulton L."/>
            <person name="Fulton B."/>
            <person name="Graves T."/>
            <person name="Minx P."/>
            <person name="Sodergren E."/>
            <person name="Birney E."/>
            <person name="Margulies E.H."/>
            <person name="Herrero J."/>
            <person name="Green E.D."/>
            <person name="Haussler D."/>
            <person name="Siepel A."/>
            <person name="Goldman N."/>
            <person name="Pollard K.S."/>
            <person name="Pedersen J.S."/>
            <person name="Lander E.S."/>
            <person name="Kellis M."/>
        </authorList>
    </citation>
    <scope>NUCLEOTIDE SEQUENCE [LARGE SCALE GENOMIC DNA]</scope>
    <source>
        <strain evidence="9 10">Thorbecke inbred</strain>
    </source>
</reference>
<organism evidence="9 10">
    <name type="scientific">Oryctolagus cuniculus</name>
    <name type="common">Rabbit</name>
    <dbReference type="NCBI Taxonomy" id="9986"/>
    <lineage>
        <taxon>Eukaryota</taxon>
        <taxon>Metazoa</taxon>
        <taxon>Chordata</taxon>
        <taxon>Craniata</taxon>
        <taxon>Vertebrata</taxon>
        <taxon>Euteleostomi</taxon>
        <taxon>Mammalia</taxon>
        <taxon>Eutheria</taxon>
        <taxon>Euarchontoglires</taxon>
        <taxon>Glires</taxon>
        <taxon>Lagomorpha</taxon>
        <taxon>Leporidae</taxon>
        <taxon>Oryctolagus</taxon>
    </lineage>
</organism>
<keyword evidence="4 5" id="KW-0539">Nucleus</keyword>
<dbReference type="RefSeq" id="XP_008271050.1">
    <property type="nucleotide sequence ID" value="XM_008272828.3"/>
</dbReference>
<proteinExistence type="predicted"/>
<dbReference type="eggNOG" id="KOG0490">
    <property type="taxonomic scope" value="Eukaryota"/>
</dbReference>
<protein>
    <recommendedName>
        <fullName evidence="8">Homeobox domain-containing protein</fullName>
    </recommendedName>
</protein>
<dbReference type="PaxDb" id="9986-ENSOCUP00000026665"/>
<dbReference type="Pfam" id="PF00046">
    <property type="entry name" value="Homeodomain"/>
    <property type="match status" value="1"/>
</dbReference>
<reference evidence="9" key="3">
    <citation type="submission" date="2025-09" db="UniProtKB">
        <authorList>
            <consortium name="Ensembl"/>
        </authorList>
    </citation>
    <scope>IDENTIFICATION</scope>
    <source>
        <strain evidence="9">Thorbecke</strain>
    </source>
</reference>
<evidence type="ECO:0000256" key="5">
    <source>
        <dbReference type="PROSITE-ProRule" id="PRU00108"/>
    </source>
</evidence>
<keyword evidence="3 5" id="KW-0371">Homeobox</keyword>